<dbReference type="InterPro" id="IPR002586">
    <property type="entry name" value="CobQ/CobB/MinD/ParA_Nub-bd_dom"/>
</dbReference>
<keyword evidence="5" id="KW-1185">Reference proteome</keyword>
<dbReference type="SUPFAM" id="SSF52540">
    <property type="entry name" value="P-loop containing nucleoside triphosphate hydrolases"/>
    <property type="match status" value="1"/>
</dbReference>
<dbReference type="CDD" id="cd02038">
    <property type="entry name" value="FlhG-like"/>
    <property type="match status" value="1"/>
</dbReference>
<keyword evidence="2" id="KW-0067">ATP-binding</keyword>
<name>A0ABV7AQW2_9GAMM</name>
<dbReference type="PANTHER" id="PTHR43384:SF4">
    <property type="entry name" value="CELLULOSE BIOSYNTHESIS PROTEIN BCSQ-RELATED"/>
    <property type="match status" value="1"/>
</dbReference>
<dbReference type="EMBL" id="JBHRSJ010000007">
    <property type="protein sequence ID" value="MFC2971475.1"/>
    <property type="molecule type" value="Genomic_DNA"/>
</dbReference>
<evidence type="ECO:0000313" key="4">
    <source>
        <dbReference type="EMBL" id="MFC2971475.1"/>
    </source>
</evidence>
<evidence type="ECO:0000256" key="2">
    <source>
        <dbReference type="ARBA" id="ARBA00022840"/>
    </source>
</evidence>
<dbReference type="Pfam" id="PF01656">
    <property type="entry name" value="CbiA"/>
    <property type="match status" value="1"/>
</dbReference>
<feature type="domain" description="CobQ/CobB/MinD/ParA nucleotide binding" evidence="3">
    <location>
        <begin position="10"/>
        <end position="225"/>
    </location>
</feature>
<gene>
    <name evidence="4" type="ORF">ACFOJE_04510</name>
</gene>
<dbReference type="InterPro" id="IPR027417">
    <property type="entry name" value="P-loop_NTPase"/>
</dbReference>
<dbReference type="PANTHER" id="PTHR43384">
    <property type="entry name" value="SEPTUM SITE-DETERMINING PROTEIN MIND HOMOLOG, CHLOROPLASTIC-RELATED"/>
    <property type="match status" value="1"/>
</dbReference>
<evidence type="ECO:0000259" key="3">
    <source>
        <dbReference type="Pfam" id="PF01656"/>
    </source>
</evidence>
<accession>A0ABV7AQW2</accession>
<dbReference type="InterPro" id="IPR033875">
    <property type="entry name" value="FlhG"/>
</dbReference>
<dbReference type="InterPro" id="IPR050625">
    <property type="entry name" value="ParA/MinD_ATPase"/>
</dbReference>
<dbReference type="InterPro" id="IPR025501">
    <property type="entry name" value="MinD_FleN"/>
</dbReference>
<dbReference type="Gene3D" id="3.40.50.300">
    <property type="entry name" value="P-loop containing nucleotide triphosphate hydrolases"/>
    <property type="match status" value="1"/>
</dbReference>
<proteinExistence type="predicted"/>
<evidence type="ECO:0000313" key="5">
    <source>
        <dbReference type="Proteomes" id="UP001595457"/>
    </source>
</evidence>
<dbReference type="Proteomes" id="UP001595457">
    <property type="component" value="Unassembled WGS sequence"/>
</dbReference>
<evidence type="ECO:0000256" key="1">
    <source>
        <dbReference type="ARBA" id="ARBA00022741"/>
    </source>
</evidence>
<comment type="caution">
    <text evidence="4">The sequence shown here is derived from an EMBL/GenBank/DDBJ whole genome shotgun (WGS) entry which is preliminary data.</text>
</comment>
<dbReference type="RefSeq" id="WP_377813075.1">
    <property type="nucleotide sequence ID" value="NZ_JBHRSJ010000007.1"/>
</dbReference>
<reference evidence="5" key="1">
    <citation type="journal article" date="2019" name="Int. J. Syst. Evol. Microbiol.">
        <title>The Global Catalogue of Microorganisms (GCM) 10K type strain sequencing project: providing services to taxonomists for standard genome sequencing and annotation.</title>
        <authorList>
            <consortium name="The Broad Institute Genomics Platform"/>
            <consortium name="The Broad Institute Genome Sequencing Center for Infectious Disease"/>
            <person name="Wu L."/>
            <person name="Ma J."/>
        </authorList>
    </citation>
    <scope>NUCLEOTIDE SEQUENCE [LARGE SCALE GENOMIC DNA]</scope>
    <source>
        <strain evidence="5">KCTC 62195</strain>
    </source>
</reference>
<organism evidence="4 5">
    <name type="scientific">Azotobacter bryophylli</name>
    <dbReference type="NCBI Taxonomy" id="1986537"/>
    <lineage>
        <taxon>Bacteria</taxon>
        <taxon>Pseudomonadati</taxon>
        <taxon>Pseudomonadota</taxon>
        <taxon>Gammaproteobacteria</taxon>
        <taxon>Pseudomonadales</taxon>
        <taxon>Pseudomonadaceae</taxon>
        <taxon>Azotobacter</taxon>
    </lineage>
</organism>
<protein>
    <submittedName>
        <fullName evidence="4">MinD/ParA family protein</fullName>
    </submittedName>
</protein>
<dbReference type="PIRSF" id="PIRSF003092">
    <property type="entry name" value="MinD"/>
    <property type="match status" value="1"/>
</dbReference>
<sequence length="277" mass="29819">MQSIHPVQVVAVTSGKGGVGKSTVAVNLALALNDLRRRVVLFDAALEMANVDLLLGLTVERTLADVLVGRCELKDVLLVGPGGVRIVPSALGVQGIRRFTVGEYAGLIQAFSDIGEDVDVLVVDTASGLGEDMVCFARAAQEVLVVLCDEPTSIMDAYELIKLLGRDYGVSRFRVLANMVAGSQEGRNLFARLVGLTDHFLAVTLQYAGAVPYDESLRKAVQKQRAVYEAFPRAKSAQAFRALAARIDEWPLPANPRGHLEFFVERLIRSTRAAAAG</sequence>
<keyword evidence="1" id="KW-0547">Nucleotide-binding</keyword>